<name>A0A8J3Z123_9ACTN</name>
<dbReference type="InterPro" id="IPR009057">
    <property type="entry name" value="Homeodomain-like_sf"/>
</dbReference>
<dbReference type="SUPFAM" id="SSF46689">
    <property type="entry name" value="Homeodomain-like"/>
    <property type="match status" value="1"/>
</dbReference>
<organism evidence="6 7">
    <name type="scientific">Virgisporangium aurantiacum</name>
    <dbReference type="NCBI Taxonomy" id="175570"/>
    <lineage>
        <taxon>Bacteria</taxon>
        <taxon>Bacillati</taxon>
        <taxon>Actinomycetota</taxon>
        <taxon>Actinomycetes</taxon>
        <taxon>Micromonosporales</taxon>
        <taxon>Micromonosporaceae</taxon>
        <taxon>Virgisporangium</taxon>
    </lineage>
</organism>
<evidence type="ECO:0000256" key="3">
    <source>
        <dbReference type="ARBA" id="ARBA00023163"/>
    </source>
</evidence>
<dbReference type="InterPro" id="IPR001647">
    <property type="entry name" value="HTH_TetR"/>
</dbReference>
<keyword evidence="1" id="KW-0805">Transcription regulation</keyword>
<dbReference type="Pfam" id="PF13305">
    <property type="entry name" value="TetR_C_33"/>
    <property type="match status" value="1"/>
</dbReference>
<gene>
    <name evidence="6" type="ORF">Vau01_006390</name>
</gene>
<dbReference type="Gene3D" id="1.10.357.10">
    <property type="entry name" value="Tetracycline Repressor, domain 2"/>
    <property type="match status" value="1"/>
</dbReference>
<keyword evidence="7" id="KW-1185">Reference proteome</keyword>
<dbReference type="AlphaFoldDB" id="A0A8J3Z123"/>
<dbReference type="InterPro" id="IPR050109">
    <property type="entry name" value="HTH-type_TetR-like_transc_reg"/>
</dbReference>
<reference evidence="6" key="1">
    <citation type="submission" date="2021-01" db="EMBL/GenBank/DDBJ databases">
        <title>Whole genome shotgun sequence of Virgisporangium aurantiacum NBRC 16421.</title>
        <authorList>
            <person name="Komaki H."/>
            <person name="Tamura T."/>
        </authorList>
    </citation>
    <scope>NUCLEOTIDE SEQUENCE</scope>
    <source>
        <strain evidence="6">NBRC 16421</strain>
    </source>
</reference>
<dbReference type="InterPro" id="IPR025996">
    <property type="entry name" value="MT1864/Rv1816-like_C"/>
</dbReference>
<dbReference type="GO" id="GO:0000976">
    <property type="term" value="F:transcription cis-regulatory region binding"/>
    <property type="evidence" value="ECO:0007669"/>
    <property type="project" value="TreeGrafter"/>
</dbReference>
<protein>
    <submittedName>
        <fullName evidence="6">Transcriptional regulator</fullName>
    </submittedName>
</protein>
<comment type="caution">
    <text evidence="6">The sequence shown here is derived from an EMBL/GenBank/DDBJ whole genome shotgun (WGS) entry which is preliminary data.</text>
</comment>
<proteinExistence type="predicted"/>
<dbReference type="GO" id="GO:0003700">
    <property type="term" value="F:DNA-binding transcription factor activity"/>
    <property type="evidence" value="ECO:0007669"/>
    <property type="project" value="TreeGrafter"/>
</dbReference>
<dbReference type="PANTHER" id="PTHR30055:SF239">
    <property type="entry name" value="TRANSCRIPTIONAL REGULATORY PROTEIN"/>
    <property type="match status" value="1"/>
</dbReference>
<evidence type="ECO:0000313" key="7">
    <source>
        <dbReference type="Proteomes" id="UP000612585"/>
    </source>
</evidence>
<dbReference type="PANTHER" id="PTHR30055">
    <property type="entry name" value="HTH-TYPE TRANSCRIPTIONAL REGULATOR RUTR"/>
    <property type="match status" value="1"/>
</dbReference>
<dbReference type="Gene3D" id="1.10.10.60">
    <property type="entry name" value="Homeodomain-like"/>
    <property type="match status" value="1"/>
</dbReference>
<evidence type="ECO:0000256" key="4">
    <source>
        <dbReference type="PROSITE-ProRule" id="PRU00335"/>
    </source>
</evidence>
<dbReference type="RefSeq" id="WP_203986934.1">
    <property type="nucleotide sequence ID" value="NZ_BOPG01000004.1"/>
</dbReference>
<sequence length="205" mass="21015">MPRAGLSTAVVVAGAAEAADEVGLEKLTLAMVAKRFGVALPSLYKHVSGLDALLQKVSALVTAELAEELTTAAAGRAGADALRAMASAQRAYAKRHPGRYPAAQRVPDPADPAHVAAGEKAVGVSYAVLRGYGLDGDDLIDATRAVRSAVHGFVTLEIAGGFGLPQDVDRSFDRLIEMVDLGLRAAAAPGPPGNRVAAPATQLRS</sequence>
<dbReference type="SUPFAM" id="SSF48498">
    <property type="entry name" value="Tetracyclin repressor-like, C-terminal domain"/>
    <property type="match status" value="1"/>
</dbReference>
<keyword evidence="2 4" id="KW-0238">DNA-binding</keyword>
<dbReference type="Proteomes" id="UP000612585">
    <property type="component" value="Unassembled WGS sequence"/>
</dbReference>
<dbReference type="PROSITE" id="PS50977">
    <property type="entry name" value="HTH_TETR_2"/>
    <property type="match status" value="1"/>
</dbReference>
<evidence type="ECO:0000259" key="5">
    <source>
        <dbReference type="PROSITE" id="PS50977"/>
    </source>
</evidence>
<dbReference type="EMBL" id="BOPG01000004">
    <property type="protein sequence ID" value="GIJ53123.1"/>
    <property type="molecule type" value="Genomic_DNA"/>
</dbReference>
<evidence type="ECO:0000256" key="1">
    <source>
        <dbReference type="ARBA" id="ARBA00023015"/>
    </source>
</evidence>
<feature type="domain" description="HTH tetR-type" evidence="5">
    <location>
        <begin position="5"/>
        <end position="65"/>
    </location>
</feature>
<keyword evidence="3" id="KW-0804">Transcription</keyword>
<accession>A0A8J3Z123</accession>
<feature type="DNA-binding region" description="H-T-H motif" evidence="4">
    <location>
        <begin position="28"/>
        <end position="47"/>
    </location>
</feature>
<evidence type="ECO:0000256" key="2">
    <source>
        <dbReference type="ARBA" id="ARBA00023125"/>
    </source>
</evidence>
<evidence type="ECO:0000313" key="6">
    <source>
        <dbReference type="EMBL" id="GIJ53123.1"/>
    </source>
</evidence>
<dbReference type="InterPro" id="IPR036271">
    <property type="entry name" value="Tet_transcr_reg_TetR-rel_C_sf"/>
</dbReference>